<evidence type="ECO:0000256" key="3">
    <source>
        <dbReference type="ARBA" id="ARBA00006351"/>
    </source>
</evidence>
<reference evidence="10 11" key="1">
    <citation type="submission" date="2019-03" db="EMBL/GenBank/DDBJ databases">
        <title>Genomic Encyclopedia of Type Strains, Phase IV (KMG-IV): sequencing the most valuable type-strain genomes for metagenomic binning, comparative biology and taxonomic classification.</title>
        <authorList>
            <person name="Goeker M."/>
        </authorList>
    </citation>
    <scope>NUCLEOTIDE SEQUENCE [LARGE SCALE GENOMIC DNA]</scope>
    <source>
        <strain evidence="10 11">DSM 16730</strain>
    </source>
</reference>
<evidence type="ECO:0000256" key="7">
    <source>
        <dbReference type="ARBA" id="ARBA00022842"/>
    </source>
</evidence>
<comment type="cofactor">
    <cofactor evidence="1">
        <name>Mg(2+)</name>
        <dbReference type="ChEBI" id="CHEBI:18420"/>
    </cofactor>
</comment>
<keyword evidence="6" id="KW-0479">Metal-binding</keyword>
<evidence type="ECO:0000256" key="2">
    <source>
        <dbReference type="ARBA" id="ARBA00004713"/>
    </source>
</evidence>
<dbReference type="NCBIfam" id="NF011718">
    <property type="entry name" value="PRK15171.1"/>
    <property type="match status" value="1"/>
</dbReference>
<dbReference type="Gene3D" id="3.90.550.10">
    <property type="entry name" value="Spore Coat Polysaccharide Biosynthesis Protein SpsA, Chain A"/>
    <property type="match status" value="1"/>
</dbReference>
<keyword evidence="7" id="KW-0460">Magnesium</keyword>
<comment type="pathway">
    <text evidence="2">Bacterial outer membrane biogenesis; LPS core biosynthesis.</text>
</comment>
<dbReference type="PANTHER" id="PTHR13778:SF47">
    <property type="entry name" value="LIPOPOLYSACCHARIDE 1,3-GALACTOSYLTRANSFERASE"/>
    <property type="match status" value="1"/>
</dbReference>
<sequence length="340" mass="39529">MYFNKNSVINSKTVLNESGTLPKNHSTFHISYGIDKNFIFGCGISIASILMNNKDMEFTFHIFTDEFTKKDITEFKELCQQYNTQIIIYIVNCEELKSLPSTKNWSYATYFRFIIADFFYGELETLLYLDADIICKGKLSSLADFQLGDHIAAVVTEGEKEWWDKRATALDDEKISNGYFNAGFLLINITQWGKEDISTSAMRLLSNDEIQRKISFLDQDILNILLVERTVFLGKVYNAQYSINYELKKTKNNKLSILQNAILIHYIGPTKPWHDWARNYICSNFFQEAKQNSPWSGCNLLKAHSTSQLRYRAKHNLHNGEIISGLKSYLHYFIRKTFNY</sequence>
<dbReference type="RefSeq" id="WP_132458932.1">
    <property type="nucleotide sequence ID" value="NZ_JAWIZJ010000016.1"/>
</dbReference>
<dbReference type="GO" id="GO:0046872">
    <property type="term" value="F:metal ion binding"/>
    <property type="evidence" value="ECO:0007669"/>
    <property type="project" value="UniProtKB-KW"/>
</dbReference>
<feature type="domain" description="Glycosyl transferase family 8 C-terminal" evidence="9">
    <location>
        <begin position="280"/>
        <end position="336"/>
    </location>
</feature>
<organism evidence="10 11">
    <name type="scientific">Samsonia erythrinae</name>
    <dbReference type="NCBI Taxonomy" id="160434"/>
    <lineage>
        <taxon>Bacteria</taxon>
        <taxon>Pseudomonadati</taxon>
        <taxon>Pseudomonadota</taxon>
        <taxon>Gammaproteobacteria</taxon>
        <taxon>Enterobacterales</taxon>
        <taxon>Pectobacteriaceae</taxon>
        <taxon>Samsonia</taxon>
    </lineage>
</organism>
<dbReference type="CDD" id="cd04194">
    <property type="entry name" value="GT8_A4GalT_like"/>
    <property type="match status" value="1"/>
</dbReference>
<comment type="similarity">
    <text evidence="3">Belongs to the glycosyltransferase 8 family.</text>
</comment>
<dbReference type="PANTHER" id="PTHR13778">
    <property type="entry name" value="GLYCOSYLTRANSFERASE 8 DOMAIN-CONTAINING PROTEIN"/>
    <property type="match status" value="1"/>
</dbReference>
<evidence type="ECO:0000256" key="8">
    <source>
        <dbReference type="ARBA" id="ARBA00022985"/>
    </source>
</evidence>
<dbReference type="InterPro" id="IPR050748">
    <property type="entry name" value="Glycosyltrans_8_dom-fam"/>
</dbReference>
<dbReference type="InterPro" id="IPR013645">
    <property type="entry name" value="Glyco_transf_8N"/>
</dbReference>
<evidence type="ECO:0000256" key="4">
    <source>
        <dbReference type="ARBA" id="ARBA00022676"/>
    </source>
</evidence>
<dbReference type="AlphaFoldDB" id="A0A4R3VFP8"/>
<keyword evidence="8" id="KW-0448">Lipopolysaccharide biosynthesis</keyword>
<evidence type="ECO:0000259" key="9">
    <source>
        <dbReference type="Pfam" id="PF08437"/>
    </source>
</evidence>
<name>A0A4R3VFP8_9GAMM</name>
<dbReference type="Pfam" id="PF01501">
    <property type="entry name" value="Glyco_transf_8"/>
    <property type="match status" value="1"/>
</dbReference>
<evidence type="ECO:0000256" key="6">
    <source>
        <dbReference type="ARBA" id="ARBA00022723"/>
    </source>
</evidence>
<keyword evidence="5 10" id="KW-0808">Transferase</keyword>
<dbReference type="Pfam" id="PF08437">
    <property type="entry name" value="Glyco_transf_8C"/>
    <property type="match status" value="1"/>
</dbReference>
<keyword evidence="4 10" id="KW-0328">Glycosyltransferase</keyword>
<dbReference type="Proteomes" id="UP000295433">
    <property type="component" value="Unassembled WGS sequence"/>
</dbReference>
<evidence type="ECO:0000313" key="10">
    <source>
        <dbReference type="EMBL" id="TCV02499.1"/>
    </source>
</evidence>
<dbReference type="EMBL" id="SMBY01000016">
    <property type="protein sequence ID" value="TCV02499.1"/>
    <property type="molecule type" value="Genomic_DNA"/>
</dbReference>
<gene>
    <name evidence="10" type="ORF">EDC54_1165</name>
</gene>
<dbReference type="GO" id="GO:0008918">
    <property type="term" value="F:lipopolysaccharide 3-alpha-galactosyltransferase activity"/>
    <property type="evidence" value="ECO:0007669"/>
    <property type="project" value="InterPro"/>
</dbReference>
<dbReference type="SUPFAM" id="SSF53448">
    <property type="entry name" value="Nucleotide-diphospho-sugar transferases"/>
    <property type="match status" value="1"/>
</dbReference>
<dbReference type="InterPro" id="IPR029044">
    <property type="entry name" value="Nucleotide-diphossugar_trans"/>
</dbReference>
<evidence type="ECO:0000256" key="1">
    <source>
        <dbReference type="ARBA" id="ARBA00001946"/>
    </source>
</evidence>
<protein>
    <submittedName>
        <fullName evidence="10">UDP-glucose:(Glucosyl)LPS alpha-1, 3-glucosyltransferase/UDP-D-galactose:(Glucosyl)LPS alpha-1,3-D-galactosyltransferase</fullName>
    </submittedName>
</protein>
<dbReference type="OrthoDB" id="9807549at2"/>
<keyword evidence="11" id="KW-1185">Reference proteome</keyword>
<evidence type="ECO:0000313" key="11">
    <source>
        <dbReference type="Proteomes" id="UP000295433"/>
    </source>
</evidence>
<comment type="caution">
    <text evidence="10">The sequence shown here is derived from an EMBL/GenBank/DDBJ whole genome shotgun (WGS) entry which is preliminary data.</text>
</comment>
<dbReference type="InterPro" id="IPR002495">
    <property type="entry name" value="Glyco_trans_8"/>
</dbReference>
<accession>A0A4R3VFP8</accession>
<evidence type="ECO:0000256" key="5">
    <source>
        <dbReference type="ARBA" id="ARBA00022679"/>
    </source>
</evidence>
<proteinExistence type="inferred from homology"/>